<evidence type="ECO:0000313" key="1">
    <source>
        <dbReference type="EMBL" id="TWT98577.1"/>
    </source>
</evidence>
<sequence length="72" mass="8168">MLLALKVFNLNTICRNELEDSIGGDRDMRSFVGSVLKVGGWMVKHSRRLVLRIAQSAEPLWSRLIERIEAGN</sequence>
<dbReference type="AlphaFoldDB" id="A0A5C6AGN0"/>
<dbReference type="EMBL" id="SJPN01000006">
    <property type="protein sequence ID" value="TWT98577.1"/>
    <property type="molecule type" value="Genomic_DNA"/>
</dbReference>
<proteinExistence type="predicted"/>
<evidence type="ECO:0000313" key="2">
    <source>
        <dbReference type="Proteomes" id="UP000320176"/>
    </source>
</evidence>
<keyword evidence="2" id="KW-1185">Reference proteome</keyword>
<dbReference type="Proteomes" id="UP000320176">
    <property type="component" value="Unassembled WGS sequence"/>
</dbReference>
<reference evidence="1 2" key="1">
    <citation type="submission" date="2019-02" db="EMBL/GenBank/DDBJ databases">
        <title>Deep-cultivation of Planctomycetes and their phenomic and genomic characterization uncovers novel biology.</title>
        <authorList>
            <person name="Wiegand S."/>
            <person name="Jogler M."/>
            <person name="Boedeker C."/>
            <person name="Pinto D."/>
            <person name="Vollmers J."/>
            <person name="Rivas-Marin E."/>
            <person name="Kohn T."/>
            <person name="Peeters S.H."/>
            <person name="Heuer A."/>
            <person name="Rast P."/>
            <person name="Oberbeckmann S."/>
            <person name="Bunk B."/>
            <person name="Jeske O."/>
            <person name="Meyerdierks A."/>
            <person name="Storesund J.E."/>
            <person name="Kallscheuer N."/>
            <person name="Luecker S."/>
            <person name="Lage O.M."/>
            <person name="Pohl T."/>
            <person name="Merkel B.J."/>
            <person name="Hornburger P."/>
            <person name="Mueller R.-W."/>
            <person name="Bruemmer F."/>
            <person name="Labrenz M."/>
            <person name="Spormann A.M."/>
            <person name="Op Den Camp H."/>
            <person name="Overmann J."/>
            <person name="Amann R."/>
            <person name="Jetten M.S.M."/>
            <person name="Mascher T."/>
            <person name="Medema M.H."/>
            <person name="Devos D.P."/>
            <person name="Kaster A.-K."/>
            <person name="Ovreas L."/>
            <person name="Rohde M."/>
            <person name="Galperin M.Y."/>
            <person name="Jogler C."/>
        </authorList>
    </citation>
    <scope>NUCLEOTIDE SEQUENCE [LARGE SCALE GENOMIC DNA]</scope>
    <source>
        <strain evidence="1 2">Pla52n</strain>
    </source>
</reference>
<dbReference type="RefSeq" id="WP_231742306.1">
    <property type="nucleotide sequence ID" value="NZ_CP151726.1"/>
</dbReference>
<protein>
    <recommendedName>
        <fullName evidence="3">Transposase DDE domain-containing protein</fullName>
    </recommendedName>
</protein>
<organism evidence="1 2">
    <name type="scientific">Stieleria varia</name>
    <dbReference type="NCBI Taxonomy" id="2528005"/>
    <lineage>
        <taxon>Bacteria</taxon>
        <taxon>Pseudomonadati</taxon>
        <taxon>Planctomycetota</taxon>
        <taxon>Planctomycetia</taxon>
        <taxon>Pirellulales</taxon>
        <taxon>Pirellulaceae</taxon>
        <taxon>Stieleria</taxon>
    </lineage>
</organism>
<gene>
    <name evidence="1" type="ORF">Pla52n_50930</name>
</gene>
<comment type="caution">
    <text evidence="1">The sequence shown here is derived from an EMBL/GenBank/DDBJ whole genome shotgun (WGS) entry which is preliminary data.</text>
</comment>
<name>A0A5C6AGN0_9BACT</name>
<accession>A0A5C6AGN0</accession>
<evidence type="ECO:0008006" key="3">
    <source>
        <dbReference type="Google" id="ProtNLM"/>
    </source>
</evidence>